<organism evidence="2 3">
    <name type="scientific">Glarea lozoyensis (strain ATCC 74030 / MF5533)</name>
    <dbReference type="NCBI Taxonomy" id="1104152"/>
    <lineage>
        <taxon>Eukaryota</taxon>
        <taxon>Fungi</taxon>
        <taxon>Dikarya</taxon>
        <taxon>Ascomycota</taxon>
        <taxon>Pezizomycotina</taxon>
        <taxon>Leotiomycetes</taxon>
        <taxon>Helotiales</taxon>
        <taxon>Helotiaceae</taxon>
        <taxon>Glarea</taxon>
    </lineage>
</organism>
<protein>
    <recommendedName>
        <fullName evidence="4">Acid protease</fullName>
    </recommendedName>
</protein>
<evidence type="ECO:0000256" key="1">
    <source>
        <dbReference type="SAM" id="SignalP"/>
    </source>
</evidence>
<proteinExistence type="predicted"/>
<dbReference type="AlphaFoldDB" id="H0EP17"/>
<dbReference type="OrthoDB" id="5291209at2759"/>
<evidence type="ECO:0008006" key="4">
    <source>
        <dbReference type="Google" id="ProtNLM"/>
    </source>
</evidence>
<comment type="caution">
    <text evidence="2">The sequence shown here is derived from an EMBL/GenBank/DDBJ whole genome shotgun (WGS) entry which is preliminary data.</text>
</comment>
<keyword evidence="1" id="KW-0732">Signal</keyword>
<dbReference type="InParanoid" id="H0EP17"/>
<feature type="signal peptide" evidence="1">
    <location>
        <begin position="1"/>
        <end position="19"/>
    </location>
</feature>
<name>H0EP17_GLAL7</name>
<sequence>MFHQSFYILATLLPSISIAVPPPPCSVGPHAGKTISESIPFINNPTPPFPFDKDPKVHGWFTKTNPTTGVEGAITRSYQFSVDTGSTGVMISDTQLDDWLPSEAATATPGYEYLSSSKLLYSGYWVNRNMYFNKLAPATNVIKTQIKVLVVTSKCQCTTYIIGSSGATCPGGCTPQAYDQVRMMGIGFGRTIDGMEGGTPDKNPILNVVSIHGTAVNTATYHPGYIIDGNGITVGLTSTNYDAAGFGSKEVPLPPPATEPSGVIPRGHYPWDMMLGCVQVNSIPSPCLGISVLLDTGLEQSYIRVPVGTTWFGSWPKHFDGNRTVLNTNAHVDVAFGRPRLAETIYSVGDFLNEVTPIWTNVYSDPRPSFVNTGSHAFRKYEVAYDPICGKQAFR</sequence>
<reference evidence="2 3" key="1">
    <citation type="journal article" date="2012" name="Eukaryot. Cell">
        <title>Genome sequence of the fungus Glarea lozoyensis: the first genome sequence of a species from the Helotiaceae family.</title>
        <authorList>
            <person name="Youssar L."/>
            <person name="Gruening B.A."/>
            <person name="Erxleben A."/>
            <person name="Guenther S."/>
            <person name="Huettel W."/>
        </authorList>
    </citation>
    <scope>NUCLEOTIDE SEQUENCE [LARGE SCALE GENOMIC DNA]</scope>
    <source>
        <strain evidence="3">ATCC 74030 / MF5533</strain>
    </source>
</reference>
<dbReference type="EMBL" id="AGUE01000108">
    <property type="protein sequence ID" value="EHK99706.1"/>
    <property type="molecule type" value="Genomic_DNA"/>
</dbReference>
<dbReference type="HOGENOM" id="CLU_048775_0_0_1"/>
<keyword evidence="3" id="KW-1185">Reference proteome</keyword>
<feature type="chain" id="PRO_5003532638" description="Acid protease" evidence="1">
    <location>
        <begin position="20"/>
        <end position="395"/>
    </location>
</feature>
<evidence type="ECO:0000313" key="2">
    <source>
        <dbReference type="EMBL" id="EHK99706.1"/>
    </source>
</evidence>
<gene>
    <name evidence="2" type="ORF">M7I_4383</name>
</gene>
<accession>H0EP17</accession>
<dbReference type="Proteomes" id="UP000005446">
    <property type="component" value="Unassembled WGS sequence"/>
</dbReference>
<evidence type="ECO:0000313" key="3">
    <source>
        <dbReference type="Proteomes" id="UP000005446"/>
    </source>
</evidence>